<dbReference type="STRING" id="1549855.AY555_05755"/>
<evidence type="ECO:0000256" key="3">
    <source>
        <dbReference type="ARBA" id="ARBA00022692"/>
    </source>
</evidence>
<evidence type="ECO:0000256" key="4">
    <source>
        <dbReference type="ARBA" id="ARBA00022989"/>
    </source>
</evidence>
<keyword evidence="8" id="KW-1185">Reference proteome</keyword>
<proteinExistence type="inferred from homology"/>
<comment type="subcellular location">
    <subcellularLocation>
        <location evidence="1">Membrane</location>
        <topology evidence="1">Multi-pass membrane protein</topology>
    </subcellularLocation>
</comment>
<name>A0A143DDI4_9PROT</name>
<evidence type="ECO:0000313" key="8">
    <source>
        <dbReference type="Proteomes" id="UP000076066"/>
    </source>
</evidence>
<feature type="transmembrane region" description="Helical" evidence="6">
    <location>
        <begin position="103"/>
        <end position="125"/>
    </location>
</feature>
<evidence type="ECO:0000256" key="5">
    <source>
        <dbReference type="ARBA" id="ARBA00023136"/>
    </source>
</evidence>
<evidence type="ECO:0000256" key="6">
    <source>
        <dbReference type="SAM" id="Phobius"/>
    </source>
</evidence>
<feature type="transmembrane region" description="Helical" evidence="6">
    <location>
        <begin position="6"/>
        <end position="26"/>
    </location>
</feature>
<dbReference type="InterPro" id="IPR005496">
    <property type="entry name" value="Integral_membrane_TerC"/>
</dbReference>
<feature type="transmembrane region" description="Helical" evidence="6">
    <location>
        <begin position="224"/>
        <end position="244"/>
    </location>
</feature>
<feature type="transmembrane region" description="Helical" evidence="6">
    <location>
        <begin position="280"/>
        <end position="299"/>
    </location>
</feature>
<keyword evidence="3 6" id="KW-0812">Transmembrane</keyword>
<dbReference type="EMBL" id="CP014525">
    <property type="protein sequence ID" value="AMW34765.1"/>
    <property type="molecule type" value="Genomic_DNA"/>
</dbReference>
<dbReference type="AlphaFoldDB" id="A0A143DDI4"/>
<dbReference type="OrthoDB" id="9783692at2"/>
<keyword evidence="5 6" id="KW-0472">Membrane</keyword>
<dbReference type="NCBIfam" id="TIGR03718">
    <property type="entry name" value="R_switched_Alx"/>
    <property type="match status" value="1"/>
</dbReference>
<feature type="transmembrane region" description="Helical" evidence="6">
    <location>
        <begin position="194"/>
        <end position="218"/>
    </location>
</feature>
<comment type="similarity">
    <text evidence="2">Belongs to the TerC family.</text>
</comment>
<dbReference type="GeneID" id="53316658"/>
<feature type="transmembrane region" description="Helical" evidence="6">
    <location>
        <begin position="256"/>
        <end position="274"/>
    </location>
</feature>
<feature type="transmembrane region" description="Helical" evidence="6">
    <location>
        <begin position="131"/>
        <end position="149"/>
    </location>
</feature>
<dbReference type="Pfam" id="PF03741">
    <property type="entry name" value="TerC"/>
    <property type="match status" value="1"/>
</dbReference>
<keyword evidence="4 6" id="KW-1133">Transmembrane helix</keyword>
<dbReference type="PANTHER" id="PTHR30238">
    <property type="entry name" value="MEMBRANE BOUND PREDICTED REDOX MODULATOR"/>
    <property type="match status" value="1"/>
</dbReference>
<dbReference type="KEGG" id="hjo:AY555_05755"/>
<evidence type="ECO:0000256" key="1">
    <source>
        <dbReference type="ARBA" id="ARBA00004141"/>
    </source>
</evidence>
<feature type="transmembrane region" description="Helical" evidence="6">
    <location>
        <begin position="38"/>
        <end position="59"/>
    </location>
</feature>
<accession>A0A143DDI4</accession>
<dbReference type="InterPro" id="IPR022369">
    <property type="entry name" value="Integral_membrane_TerC_rswitch"/>
</dbReference>
<dbReference type="PANTHER" id="PTHR30238:SF0">
    <property type="entry name" value="THYLAKOID MEMBRANE PROTEIN TERC, CHLOROPLASTIC"/>
    <property type="match status" value="1"/>
</dbReference>
<gene>
    <name evidence="7" type="ORF">AY555_05755</name>
</gene>
<reference evidence="7 8" key="1">
    <citation type="submission" date="2016-02" db="EMBL/GenBank/DDBJ databases">
        <title>Complete Genome of H5569, the type strain of the newly described species Haematospirillium jordaniae.</title>
        <authorList>
            <person name="Nicholson A.C."/>
            <person name="Humrighouse B.W."/>
            <person name="Loparov V."/>
            <person name="McQuiston J.R."/>
        </authorList>
    </citation>
    <scope>NUCLEOTIDE SEQUENCE [LARGE SCALE GENOMIC DNA]</scope>
    <source>
        <strain evidence="7 8">H5569</strain>
    </source>
</reference>
<evidence type="ECO:0000313" key="7">
    <source>
        <dbReference type="EMBL" id="AMW34765.1"/>
    </source>
</evidence>
<sequence>MDLTVLAWGGFAVFVLGLLALDLGVLNRRDEVVSLRQSLLMCLFYFVLAMSFGAGVWYLRGPVSGMEFLTGYLIELSLSIDNIFVIALVFTAFAVPPRYQHRVLFWGIIGALVMRAGMILAGTALVREFHWILYLFGAFLVFTGIKMVVAADAEPAPEKIWLVRLARRFFRVTRDFHDHNFFVTIDGVRHATPLFLALLAVEAVDVVFAVDSIPAIFAITTDPFIVFTSNVFAILGLRSLYFALAGLLPRFRYLKYGLALLLVVVGVKMLMVDFYKMPTWVALSLIVGIIGGSVLLSIWKTRNEGLQAAPEPLDNRDP</sequence>
<dbReference type="GO" id="GO:0016020">
    <property type="term" value="C:membrane"/>
    <property type="evidence" value="ECO:0007669"/>
    <property type="project" value="UniProtKB-SubCell"/>
</dbReference>
<dbReference type="RefSeq" id="WP_066134584.1">
    <property type="nucleotide sequence ID" value="NZ_CP014525.1"/>
</dbReference>
<organism evidence="7 8">
    <name type="scientific">Haematospirillum jordaniae</name>
    <dbReference type="NCBI Taxonomy" id="1549855"/>
    <lineage>
        <taxon>Bacteria</taxon>
        <taxon>Pseudomonadati</taxon>
        <taxon>Pseudomonadota</taxon>
        <taxon>Alphaproteobacteria</taxon>
        <taxon>Rhodospirillales</taxon>
        <taxon>Novispirillaceae</taxon>
        <taxon>Haematospirillum</taxon>
    </lineage>
</organism>
<protein>
    <submittedName>
        <fullName evidence="7">Tellurium resistance protein TerC</fullName>
    </submittedName>
</protein>
<feature type="transmembrane region" description="Helical" evidence="6">
    <location>
        <begin position="71"/>
        <end position="96"/>
    </location>
</feature>
<evidence type="ECO:0000256" key="2">
    <source>
        <dbReference type="ARBA" id="ARBA00007511"/>
    </source>
</evidence>
<dbReference type="Proteomes" id="UP000076066">
    <property type="component" value="Chromosome"/>
</dbReference>